<proteinExistence type="predicted"/>
<sequence length="118" mass="12959">MSCRGERCTSQVHGSYRWRTRQSVGDKVIQIRFASAPMLKEYFWRLRSVDIVVATRCGHANKSGGHPASRTIALVRTSIDRPFQNTSSCSPLEMTGVQSPCALGLGASCNIAVYVAPR</sequence>
<evidence type="ECO:0000313" key="2">
    <source>
        <dbReference type="Proteomes" id="UP000011761"/>
    </source>
</evidence>
<dbReference type="AlphaFoldDB" id="M2M8V9"/>
<gene>
    <name evidence="1" type="ORF">BAUCODRAFT_263831</name>
</gene>
<dbReference type="GeneID" id="19110416"/>
<dbReference type="KEGG" id="bcom:BAUCODRAFT_263831"/>
<dbReference type="RefSeq" id="XP_007680144.1">
    <property type="nucleotide sequence ID" value="XM_007681954.1"/>
</dbReference>
<keyword evidence="2" id="KW-1185">Reference proteome</keyword>
<dbReference type="HOGENOM" id="CLU_2072694_0_0_1"/>
<dbReference type="EMBL" id="KB445561">
    <property type="protein sequence ID" value="EMC92841.1"/>
    <property type="molecule type" value="Genomic_DNA"/>
</dbReference>
<reference evidence="1 2" key="1">
    <citation type="journal article" date="2012" name="PLoS Pathog.">
        <title>Diverse lifestyles and strategies of plant pathogenesis encoded in the genomes of eighteen Dothideomycetes fungi.</title>
        <authorList>
            <person name="Ohm R.A."/>
            <person name="Feau N."/>
            <person name="Henrissat B."/>
            <person name="Schoch C.L."/>
            <person name="Horwitz B.A."/>
            <person name="Barry K.W."/>
            <person name="Condon B.J."/>
            <person name="Copeland A.C."/>
            <person name="Dhillon B."/>
            <person name="Glaser F."/>
            <person name="Hesse C.N."/>
            <person name="Kosti I."/>
            <person name="LaButti K."/>
            <person name="Lindquist E.A."/>
            <person name="Lucas S."/>
            <person name="Salamov A.A."/>
            <person name="Bradshaw R.E."/>
            <person name="Ciuffetti L."/>
            <person name="Hamelin R.C."/>
            <person name="Kema G.H.J."/>
            <person name="Lawrence C."/>
            <person name="Scott J.A."/>
            <person name="Spatafora J.W."/>
            <person name="Turgeon B.G."/>
            <person name="de Wit P.J.G.M."/>
            <person name="Zhong S."/>
            <person name="Goodwin S.B."/>
            <person name="Grigoriev I.V."/>
        </authorList>
    </citation>
    <scope>NUCLEOTIDE SEQUENCE [LARGE SCALE GENOMIC DNA]</scope>
    <source>
        <strain evidence="1 2">UAMH 10762</strain>
    </source>
</reference>
<dbReference type="Proteomes" id="UP000011761">
    <property type="component" value="Unassembled WGS sequence"/>
</dbReference>
<evidence type="ECO:0000313" key="1">
    <source>
        <dbReference type="EMBL" id="EMC92841.1"/>
    </source>
</evidence>
<accession>M2M8V9</accession>
<name>M2M8V9_BAUPA</name>
<protein>
    <submittedName>
        <fullName evidence="1">Uncharacterized protein</fullName>
    </submittedName>
</protein>
<organism evidence="1 2">
    <name type="scientific">Baudoinia panamericana (strain UAMH 10762)</name>
    <name type="common">Angels' share fungus</name>
    <name type="synonym">Baudoinia compniacensis (strain UAMH 10762)</name>
    <dbReference type="NCBI Taxonomy" id="717646"/>
    <lineage>
        <taxon>Eukaryota</taxon>
        <taxon>Fungi</taxon>
        <taxon>Dikarya</taxon>
        <taxon>Ascomycota</taxon>
        <taxon>Pezizomycotina</taxon>
        <taxon>Dothideomycetes</taxon>
        <taxon>Dothideomycetidae</taxon>
        <taxon>Mycosphaerellales</taxon>
        <taxon>Teratosphaeriaceae</taxon>
        <taxon>Baudoinia</taxon>
    </lineage>
</organism>